<gene>
    <name evidence="9" type="ORF">AWRI4619_LOCUS1208</name>
</gene>
<dbReference type="Gene3D" id="1.20.1540.10">
    <property type="entry name" value="Rhomboid-like"/>
    <property type="match status" value="1"/>
</dbReference>
<comment type="similarity">
    <text evidence="2">Belongs to the peptidase S54 family.</text>
</comment>
<evidence type="ECO:0000256" key="1">
    <source>
        <dbReference type="ARBA" id="ARBA00004141"/>
    </source>
</evidence>
<dbReference type="Proteomes" id="UP000716446">
    <property type="component" value="Unassembled WGS sequence"/>
</dbReference>
<keyword evidence="10" id="KW-1185">Reference proteome</keyword>
<feature type="domain" description="Peptidase S54 rhomboid" evidence="8">
    <location>
        <begin position="121"/>
        <end position="216"/>
    </location>
</feature>
<dbReference type="InterPro" id="IPR035952">
    <property type="entry name" value="Rhomboid-like_sf"/>
</dbReference>
<accession>A0A9N8P5Q8</accession>
<keyword evidence="5 7" id="KW-1133">Transmembrane helix</keyword>
<keyword evidence="3 7" id="KW-0812">Transmembrane</keyword>
<dbReference type="InterPro" id="IPR022764">
    <property type="entry name" value="Peptidase_S54_rhomboid_dom"/>
</dbReference>
<feature type="transmembrane region" description="Helical" evidence="7">
    <location>
        <begin position="163"/>
        <end position="181"/>
    </location>
</feature>
<dbReference type="SUPFAM" id="SSF144091">
    <property type="entry name" value="Rhomboid-like"/>
    <property type="match status" value="1"/>
</dbReference>
<protein>
    <recommendedName>
        <fullName evidence="8">Peptidase S54 rhomboid domain-containing protein</fullName>
    </recommendedName>
</protein>
<dbReference type="GO" id="GO:0016020">
    <property type="term" value="C:membrane"/>
    <property type="evidence" value="ECO:0007669"/>
    <property type="project" value="UniProtKB-SubCell"/>
</dbReference>
<keyword evidence="4" id="KW-0378">Hydrolase</keyword>
<sequence length="271" mass="30043">MISQMLRQRLGLAKTIPTLQTRKASSLLQPRHPFFNPSTTRTMNKDLDPLTRLRLQYAQRFYHSGNYYSRSNGVISTFYVLFGVNALVFGALNYAKYTKDWKLEKLLLSNTLLSPASVDQGRWWTIITSAFAHVDPIHFAFNMLSLYNFCSLCAFIPGMSGLHLAAVAGGSAVTGGLGFLYHRKTKIAEAGRGDWQSRSRNYNSAALGASGAVMGMGYGVVDSYFLDSPTSGIAHAGHLGGLVFGTAYYLAFLRKSPMGVWRNVQRMISRR</sequence>
<feature type="transmembrane region" description="Helical" evidence="7">
    <location>
        <begin position="202"/>
        <end position="221"/>
    </location>
</feature>
<evidence type="ECO:0000313" key="10">
    <source>
        <dbReference type="Proteomes" id="UP000716446"/>
    </source>
</evidence>
<evidence type="ECO:0000256" key="5">
    <source>
        <dbReference type="ARBA" id="ARBA00022989"/>
    </source>
</evidence>
<proteinExistence type="inferred from homology"/>
<evidence type="ECO:0000259" key="8">
    <source>
        <dbReference type="Pfam" id="PF01694"/>
    </source>
</evidence>
<reference evidence="9" key="1">
    <citation type="submission" date="2020-06" db="EMBL/GenBank/DDBJ databases">
        <authorList>
            <person name="Onetto C."/>
        </authorList>
    </citation>
    <scope>NUCLEOTIDE SEQUENCE</scope>
</reference>
<keyword evidence="6 7" id="KW-0472">Membrane</keyword>
<comment type="subcellular location">
    <subcellularLocation>
        <location evidence="1">Membrane</location>
        <topology evidence="1">Multi-pass membrane protein</topology>
    </subcellularLocation>
</comment>
<feature type="transmembrane region" description="Helical" evidence="7">
    <location>
        <begin position="74"/>
        <end position="95"/>
    </location>
</feature>
<evidence type="ECO:0000256" key="2">
    <source>
        <dbReference type="ARBA" id="ARBA00009045"/>
    </source>
</evidence>
<dbReference type="AlphaFoldDB" id="A0A9N8P5Q8"/>
<evidence type="ECO:0000256" key="3">
    <source>
        <dbReference type="ARBA" id="ARBA00022692"/>
    </source>
</evidence>
<comment type="caution">
    <text evidence="9">The sequence shown here is derived from an EMBL/GenBank/DDBJ whole genome shotgun (WGS) entry which is preliminary data.</text>
</comment>
<dbReference type="PANTHER" id="PTHR43731:SF14">
    <property type="entry name" value="PRESENILIN-ASSOCIATED RHOMBOID-LIKE PROTEIN, MITOCHONDRIAL"/>
    <property type="match status" value="1"/>
</dbReference>
<evidence type="ECO:0000256" key="7">
    <source>
        <dbReference type="SAM" id="Phobius"/>
    </source>
</evidence>
<dbReference type="GO" id="GO:0004252">
    <property type="term" value="F:serine-type endopeptidase activity"/>
    <property type="evidence" value="ECO:0007669"/>
    <property type="project" value="InterPro"/>
</dbReference>
<evidence type="ECO:0000313" key="9">
    <source>
        <dbReference type="EMBL" id="CAD0082641.1"/>
    </source>
</evidence>
<name>A0A9N8P5Q8_9PEZI</name>
<feature type="transmembrane region" description="Helical" evidence="7">
    <location>
        <begin position="233"/>
        <end position="252"/>
    </location>
</feature>
<dbReference type="PANTHER" id="PTHR43731">
    <property type="entry name" value="RHOMBOID PROTEASE"/>
    <property type="match status" value="1"/>
</dbReference>
<dbReference type="InterPro" id="IPR050925">
    <property type="entry name" value="Rhomboid_protease_S54"/>
</dbReference>
<evidence type="ECO:0000256" key="4">
    <source>
        <dbReference type="ARBA" id="ARBA00022801"/>
    </source>
</evidence>
<dbReference type="Pfam" id="PF01694">
    <property type="entry name" value="Rhomboid"/>
    <property type="match status" value="1"/>
</dbReference>
<evidence type="ECO:0000256" key="6">
    <source>
        <dbReference type="ARBA" id="ARBA00023136"/>
    </source>
</evidence>
<dbReference type="EMBL" id="CAIJEN010000001">
    <property type="protein sequence ID" value="CAD0082641.1"/>
    <property type="molecule type" value="Genomic_DNA"/>
</dbReference>
<organism evidence="9 10">
    <name type="scientific">Aureobasidium vineae</name>
    <dbReference type="NCBI Taxonomy" id="2773715"/>
    <lineage>
        <taxon>Eukaryota</taxon>
        <taxon>Fungi</taxon>
        <taxon>Dikarya</taxon>
        <taxon>Ascomycota</taxon>
        <taxon>Pezizomycotina</taxon>
        <taxon>Dothideomycetes</taxon>
        <taxon>Dothideomycetidae</taxon>
        <taxon>Dothideales</taxon>
        <taxon>Saccotheciaceae</taxon>
        <taxon>Aureobasidium</taxon>
    </lineage>
</organism>